<keyword evidence="2" id="KW-1133">Transmembrane helix</keyword>
<proteinExistence type="predicted"/>
<evidence type="ECO:0000256" key="2">
    <source>
        <dbReference type="SAM" id="Phobius"/>
    </source>
</evidence>
<keyword evidence="4" id="KW-1185">Reference proteome</keyword>
<feature type="compositionally biased region" description="Low complexity" evidence="1">
    <location>
        <begin position="107"/>
        <end position="135"/>
    </location>
</feature>
<dbReference type="EMBL" id="CAUYUJ010001646">
    <property type="protein sequence ID" value="CAK0796910.1"/>
    <property type="molecule type" value="Genomic_DNA"/>
</dbReference>
<sequence>MPLPELLSGVCELIGKHDYHAFGIAFVMAYVMIVPMGVSHLLCLLFGAVSYVLLLPQDHERAAKKSEPCEKGALAEAPAARDTATPQQDRGRATSHACQAPPAQCTPQAEAPAPPKGAAVPPKWRAAAAAAGADRASADDNWRSRRTSTPPWESRRPCAPKAPVEKVALSSGLSAARRVLAKEAA</sequence>
<evidence type="ECO:0000313" key="3">
    <source>
        <dbReference type="EMBL" id="CAK0796910.1"/>
    </source>
</evidence>
<evidence type="ECO:0000313" key="4">
    <source>
        <dbReference type="Proteomes" id="UP001189429"/>
    </source>
</evidence>
<name>A0ABN9PV56_9DINO</name>
<evidence type="ECO:0008006" key="5">
    <source>
        <dbReference type="Google" id="ProtNLM"/>
    </source>
</evidence>
<protein>
    <recommendedName>
        <fullName evidence="5">Reticulon-like protein</fullName>
    </recommendedName>
</protein>
<dbReference type="Proteomes" id="UP001189429">
    <property type="component" value="Unassembled WGS sequence"/>
</dbReference>
<accession>A0ABN9PV56</accession>
<evidence type="ECO:0000256" key="1">
    <source>
        <dbReference type="SAM" id="MobiDB-lite"/>
    </source>
</evidence>
<organism evidence="3 4">
    <name type="scientific">Prorocentrum cordatum</name>
    <dbReference type="NCBI Taxonomy" id="2364126"/>
    <lineage>
        <taxon>Eukaryota</taxon>
        <taxon>Sar</taxon>
        <taxon>Alveolata</taxon>
        <taxon>Dinophyceae</taxon>
        <taxon>Prorocentrales</taxon>
        <taxon>Prorocentraceae</taxon>
        <taxon>Prorocentrum</taxon>
    </lineage>
</organism>
<feature type="region of interest" description="Disordered" evidence="1">
    <location>
        <begin position="62"/>
        <end position="163"/>
    </location>
</feature>
<gene>
    <name evidence="3" type="ORF">PCOR1329_LOCUS6142</name>
</gene>
<reference evidence="3" key="1">
    <citation type="submission" date="2023-10" db="EMBL/GenBank/DDBJ databases">
        <authorList>
            <person name="Chen Y."/>
            <person name="Shah S."/>
            <person name="Dougan E. K."/>
            <person name="Thang M."/>
            <person name="Chan C."/>
        </authorList>
    </citation>
    <scope>NUCLEOTIDE SEQUENCE [LARGE SCALE GENOMIC DNA]</scope>
</reference>
<keyword evidence="2" id="KW-0812">Transmembrane</keyword>
<comment type="caution">
    <text evidence="3">The sequence shown here is derived from an EMBL/GenBank/DDBJ whole genome shotgun (WGS) entry which is preliminary data.</text>
</comment>
<keyword evidence="2" id="KW-0472">Membrane</keyword>
<feature type="transmembrane region" description="Helical" evidence="2">
    <location>
        <begin position="22"/>
        <end position="55"/>
    </location>
</feature>